<sequence>MAVSIQLDGGLTELFAPAPGEFYNYAPCVVQTDENTKYVFYCTNKDSGIIVDYIGWRKGTRTDQGWIWSEETHALGPGDTGWDCIHVCDPDVLKGEFLYEGHVYGWALFYLGCDRLDCNHNQIGMAFADSIEGPWVKFSGNPVVSGAELYWGTGQCSEVSLDRKGKFKLIYRDADAAGHYYKAADCDFSDMSSYLVGEPVTLGQNGMPAVDLCMSHVAYDPIRNLYYMMAEKDWDGTVRCCRELVVSAVAAEALDGTVPSEWTTLAVLTEQITGKYGNHNPAIGRDPYGYIVNPDELDMFISSGEQTYIWSFRICEITGKLQG</sequence>
<name>A0ABW5PHR9_9BACL</name>
<dbReference type="EMBL" id="JBHUME010000010">
    <property type="protein sequence ID" value="MFD2614089.1"/>
    <property type="molecule type" value="Genomic_DNA"/>
</dbReference>
<dbReference type="InterPro" id="IPR023296">
    <property type="entry name" value="Glyco_hydro_beta-prop_sf"/>
</dbReference>
<dbReference type="Gene3D" id="2.115.10.20">
    <property type="entry name" value="Glycosyl hydrolase domain, family 43"/>
    <property type="match status" value="1"/>
</dbReference>
<dbReference type="Proteomes" id="UP001597541">
    <property type="component" value="Unassembled WGS sequence"/>
</dbReference>
<dbReference type="SUPFAM" id="SSF75005">
    <property type="entry name" value="Arabinanase/levansucrase/invertase"/>
    <property type="match status" value="1"/>
</dbReference>
<keyword evidence="2" id="KW-1185">Reference proteome</keyword>
<proteinExistence type="predicted"/>
<evidence type="ECO:0000313" key="2">
    <source>
        <dbReference type="Proteomes" id="UP001597541"/>
    </source>
</evidence>
<gene>
    <name evidence="1" type="ORF">ACFSUF_16910</name>
</gene>
<protein>
    <submittedName>
        <fullName evidence="1">Uncharacterized protein</fullName>
    </submittedName>
</protein>
<accession>A0ABW5PHR9</accession>
<comment type="caution">
    <text evidence="1">The sequence shown here is derived from an EMBL/GenBank/DDBJ whole genome shotgun (WGS) entry which is preliminary data.</text>
</comment>
<dbReference type="RefSeq" id="WP_377604578.1">
    <property type="nucleotide sequence ID" value="NZ_JBHUME010000010.1"/>
</dbReference>
<reference evidence="2" key="1">
    <citation type="journal article" date="2019" name="Int. J. Syst. Evol. Microbiol.">
        <title>The Global Catalogue of Microorganisms (GCM) 10K type strain sequencing project: providing services to taxonomists for standard genome sequencing and annotation.</title>
        <authorList>
            <consortium name="The Broad Institute Genomics Platform"/>
            <consortium name="The Broad Institute Genome Sequencing Center for Infectious Disease"/>
            <person name="Wu L."/>
            <person name="Ma J."/>
        </authorList>
    </citation>
    <scope>NUCLEOTIDE SEQUENCE [LARGE SCALE GENOMIC DNA]</scope>
    <source>
        <strain evidence="2">KCTC 3950</strain>
    </source>
</reference>
<organism evidence="1 2">
    <name type="scientific">Paenibacillus gansuensis</name>
    <dbReference type="NCBI Taxonomy" id="306542"/>
    <lineage>
        <taxon>Bacteria</taxon>
        <taxon>Bacillati</taxon>
        <taxon>Bacillota</taxon>
        <taxon>Bacilli</taxon>
        <taxon>Bacillales</taxon>
        <taxon>Paenibacillaceae</taxon>
        <taxon>Paenibacillus</taxon>
    </lineage>
</organism>
<evidence type="ECO:0000313" key="1">
    <source>
        <dbReference type="EMBL" id="MFD2614089.1"/>
    </source>
</evidence>